<evidence type="ECO:0000259" key="5">
    <source>
        <dbReference type="PROSITE" id="PS50932"/>
    </source>
</evidence>
<evidence type="ECO:0000256" key="3">
    <source>
        <dbReference type="ARBA" id="ARBA00023125"/>
    </source>
</evidence>
<sequence length="333" mass="37275">MAKSIDEIAKLAGVSVTSVRLVINGQDKKYRISEKTRARIQSIIDEYGYFINQTARSLKLQKTQTLGLVVPRLTNPFFSQLTEALEIRCREAGYQLITVCSRDEAELEKQVVENLIYRSVDGLFVTSSYKERQSDLLANSHGKPVVFLDRDFGTPDIAVVSTNNLDGAKSLGRKMAEQLEGRQLIFMGADEWLPTIKDRLEGLKVGLSEAGYQLPDGNVHFAERISRSHGYQKMSELYQSLGGPPDALVTSALPVLEGCLEYLKTASGEIPGDMVIGSFDDHAMLGFLPNKVFAVRQNAHELALEAYRILEAKMRKEDLEQQQRVIMPELIIY</sequence>
<keyword evidence="1" id="KW-0678">Repressor</keyword>
<dbReference type="CDD" id="cd06274">
    <property type="entry name" value="PBP1_FruR"/>
    <property type="match status" value="1"/>
</dbReference>
<dbReference type="Proteomes" id="UP000028073">
    <property type="component" value="Unassembled WGS sequence"/>
</dbReference>
<organism evidence="6 7">
    <name type="scientific">Endozoicomonas numazuensis</name>
    <dbReference type="NCBI Taxonomy" id="1137799"/>
    <lineage>
        <taxon>Bacteria</taxon>
        <taxon>Pseudomonadati</taxon>
        <taxon>Pseudomonadota</taxon>
        <taxon>Gammaproteobacteria</taxon>
        <taxon>Oceanospirillales</taxon>
        <taxon>Endozoicomonadaceae</taxon>
        <taxon>Endozoicomonas</taxon>
    </lineage>
</organism>
<dbReference type="PANTHER" id="PTHR30146">
    <property type="entry name" value="LACI-RELATED TRANSCRIPTIONAL REPRESSOR"/>
    <property type="match status" value="1"/>
</dbReference>
<dbReference type="PROSITE" id="PS50932">
    <property type="entry name" value="HTH_LACI_2"/>
    <property type="match status" value="1"/>
</dbReference>
<dbReference type="AlphaFoldDB" id="A0A081NEE7"/>
<keyword evidence="7" id="KW-1185">Reference proteome</keyword>
<dbReference type="Pfam" id="PF13407">
    <property type="entry name" value="Peripla_BP_4"/>
    <property type="match status" value="1"/>
</dbReference>
<dbReference type="EMBL" id="JOKH01000004">
    <property type="protein sequence ID" value="KEQ16820.1"/>
    <property type="molecule type" value="Genomic_DNA"/>
</dbReference>
<dbReference type="InterPro" id="IPR025997">
    <property type="entry name" value="SBP_2_dom"/>
</dbReference>
<accession>A0A081NEE7</accession>
<proteinExistence type="predicted"/>
<dbReference type="Gene3D" id="1.10.260.40">
    <property type="entry name" value="lambda repressor-like DNA-binding domains"/>
    <property type="match status" value="1"/>
</dbReference>
<keyword evidence="2" id="KW-0805">Transcription regulation</keyword>
<dbReference type="STRING" id="1137799.GZ78_19320"/>
<dbReference type="InterPro" id="IPR000843">
    <property type="entry name" value="HTH_LacI"/>
</dbReference>
<keyword evidence="3" id="KW-0238">DNA-binding</keyword>
<dbReference type="GO" id="GO:0000976">
    <property type="term" value="F:transcription cis-regulatory region binding"/>
    <property type="evidence" value="ECO:0007669"/>
    <property type="project" value="TreeGrafter"/>
</dbReference>
<dbReference type="SUPFAM" id="SSF53822">
    <property type="entry name" value="Periplasmic binding protein-like I"/>
    <property type="match status" value="1"/>
</dbReference>
<keyword evidence="4" id="KW-0804">Transcription</keyword>
<dbReference type="OrthoDB" id="6619319at2"/>
<dbReference type="SUPFAM" id="SSF47413">
    <property type="entry name" value="lambda repressor-like DNA-binding domains"/>
    <property type="match status" value="1"/>
</dbReference>
<dbReference type="SMART" id="SM00354">
    <property type="entry name" value="HTH_LACI"/>
    <property type="match status" value="1"/>
</dbReference>
<dbReference type="PROSITE" id="PS00356">
    <property type="entry name" value="HTH_LACI_1"/>
    <property type="match status" value="1"/>
</dbReference>
<gene>
    <name evidence="6" type="ORF">GZ78_19320</name>
</gene>
<dbReference type="Gene3D" id="3.40.50.2300">
    <property type="match status" value="2"/>
</dbReference>
<evidence type="ECO:0000256" key="2">
    <source>
        <dbReference type="ARBA" id="ARBA00023015"/>
    </source>
</evidence>
<name>A0A081NEE7_9GAMM</name>
<dbReference type="GO" id="GO:0003700">
    <property type="term" value="F:DNA-binding transcription factor activity"/>
    <property type="evidence" value="ECO:0007669"/>
    <property type="project" value="TreeGrafter"/>
</dbReference>
<evidence type="ECO:0000313" key="7">
    <source>
        <dbReference type="Proteomes" id="UP000028073"/>
    </source>
</evidence>
<dbReference type="Pfam" id="PF00356">
    <property type="entry name" value="LacI"/>
    <property type="match status" value="1"/>
</dbReference>
<dbReference type="RefSeq" id="WP_034838967.1">
    <property type="nucleotide sequence ID" value="NZ_JOKH01000004.1"/>
</dbReference>
<comment type="caution">
    <text evidence="6">The sequence shown here is derived from an EMBL/GenBank/DDBJ whole genome shotgun (WGS) entry which is preliminary data.</text>
</comment>
<feature type="domain" description="HTH lacI-type" evidence="5">
    <location>
        <begin position="3"/>
        <end position="60"/>
    </location>
</feature>
<reference evidence="6 7" key="1">
    <citation type="submission" date="2014-06" db="EMBL/GenBank/DDBJ databases">
        <title>Whole Genome Sequences of Three Symbiotic Endozoicomonas Bacteria.</title>
        <authorList>
            <person name="Neave M.J."/>
            <person name="Apprill A."/>
            <person name="Voolstra C.R."/>
        </authorList>
    </citation>
    <scope>NUCLEOTIDE SEQUENCE [LARGE SCALE GENOMIC DNA]</scope>
    <source>
        <strain evidence="6 7">DSM 25634</strain>
    </source>
</reference>
<evidence type="ECO:0000256" key="4">
    <source>
        <dbReference type="ARBA" id="ARBA00023163"/>
    </source>
</evidence>
<dbReference type="CDD" id="cd01392">
    <property type="entry name" value="HTH_LacI"/>
    <property type="match status" value="1"/>
</dbReference>
<protein>
    <recommendedName>
        <fullName evidence="5">HTH lacI-type domain-containing protein</fullName>
    </recommendedName>
</protein>
<dbReference type="InterPro" id="IPR028082">
    <property type="entry name" value="Peripla_BP_I"/>
</dbReference>
<dbReference type="PANTHER" id="PTHR30146:SF45">
    <property type="entry name" value="CATABOLITE REPRESSOR_ACTIVATOR"/>
    <property type="match status" value="1"/>
</dbReference>
<dbReference type="eggNOG" id="COG1609">
    <property type="taxonomic scope" value="Bacteria"/>
</dbReference>
<dbReference type="GO" id="GO:0055085">
    <property type="term" value="P:transmembrane transport"/>
    <property type="evidence" value="ECO:0007669"/>
    <property type="project" value="UniProtKB-ARBA"/>
</dbReference>
<evidence type="ECO:0000256" key="1">
    <source>
        <dbReference type="ARBA" id="ARBA00022491"/>
    </source>
</evidence>
<dbReference type="InterPro" id="IPR010982">
    <property type="entry name" value="Lambda_DNA-bd_dom_sf"/>
</dbReference>
<evidence type="ECO:0000313" key="6">
    <source>
        <dbReference type="EMBL" id="KEQ16820.1"/>
    </source>
</evidence>